<organism evidence="1 2">
    <name type="scientific">Fictibacillus terranigra</name>
    <dbReference type="NCBI Taxonomy" id="3058424"/>
    <lineage>
        <taxon>Bacteria</taxon>
        <taxon>Bacillati</taxon>
        <taxon>Bacillota</taxon>
        <taxon>Bacilli</taxon>
        <taxon>Bacillales</taxon>
        <taxon>Fictibacillaceae</taxon>
        <taxon>Fictibacillus</taxon>
    </lineage>
</organism>
<dbReference type="Proteomes" id="UP001168694">
    <property type="component" value="Unassembled WGS sequence"/>
</dbReference>
<gene>
    <name evidence="1" type="ORF">QYF49_09760</name>
</gene>
<name>A0ABT8E5V3_9BACL</name>
<sequence>MRKNRHLSFKDLVKENKRQLLGDQEAMERIEKKLEEKHTKRA</sequence>
<evidence type="ECO:0000313" key="2">
    <source>
        <dbReference type="Proteomes" id="UP001168694"/>
    </source>
</evidence>
<evidence type="ECO:0000313" key="1">
    <source>
        <dbReference type="EMBL" id="MDN4073290.1"/>
    </source>
</evidence>
<accession>A0ABT8E5V3</accession>
<keyword evidence="2" id="KW-1185">Reference proteome</keyword>
<reference evidence="1" key="1">
    <citation type="submission" date="2023-06" db="EMBL/GenBank/DDBJ databases">
        <title>Draft Genome Sequences of Representative Paenibacillus Polymyxa, Bacillus cereus, Fictibacillus sp., and Brevibacillus agri Strains Isolated from Amazonian Dark Earth.</title>
        <authorList>
            <person name="Pellegrinetti T.A."/>
            <person name="Cunha I.C.M."/>
            <person name="Chaves M.G."/>
            <person name="Freitas A.S."/>
            <person name="Silva A.V.R."/>
            <person name="Tsai S.M."/>
            <person name="Mendes L.W."/>
        </authorList>
    </citation>
    <scope>NUCLEOTIDE SEQUENCE</scope>
    <source>
        <strain evidence="1">CENA-BCM004</strain>
    </source>
</reference>
<proteinExistence type="predicted"/>
<dbReference type="Pfam" id="PF13040">
    <property type="entry name" value="Fur_reg_FbpB"/>
    <property type="match status" value="1"/>
</dbReference>
<comment type="caution">
    <text evidence="1">The sequence shown here is derived from an EMBL/GenBank/DDBJ whole genome shotgun (WGS) entry which is preliminary data.</text>
</comment>
<protein>
    <submittedName>
        <fullName evidence="1">FbpB family small basic protein</fullName>
    </submittedName>
</protein>
<dbReference type="RefSeq" id="WP_290399427.1">
    <property type="nucleotide sequence ID" value="NZ_JAUHLN010000002.1"/>
</dbReference>
<dbReference type="InterPro" id="IPR025004">
    <property type="entry name" value="SenN/SenS"/>
</dbReference>
<dbReference type="EMBL" id="JAUHLN010000002">
    <property type="protein sequence ID" value="MDN4073290.1"/>
    <property type="molecule type" value="Genomic_DNA"/>
</dbReference>